<dbReference type="STRING" id="418495.SAMN05216215_108727"/>
<name>A0A1H3TP16_9PSEU</name>
<reference evidence="2" key="1">
    <citation type="submission" date="2016-10" db="EMBL/GenBank/DDBJ databases">
        <authorList>
            <person name="Varghese N."/>
            <person name="Submissions S."/>
        </authorList>
    </citation>
    <scope>NUCLEOTIDE SEQUENCE [LARGE SCALE GENOMIC DNA]</scope>
    <source>
        <strain evidence="2">CGMCC 4.3530</strain>
    </source>
</reference>
<protein>
    <submittedName>
        <fullName evidence="1">Uncharacterized protein</fullName>
    </submittedName>
</protein>
<dbReference type="Proteomes" id="UP000199529">
    <property type="component" value="Unassembled WGS sequence"/>
</dbReference>
<evidence type="ECO:0000313" key="2">
    <source>
        <dbReference type="Proteomes" id="UP000199529"/>
    </source>
</evidence>
<dbReference type="EMBL" id="FNOK01000087">
    <property type="protein sequence ID" value="SDZ51385.1"/>
    <property type="molecule type" value="Genomic_DNA"/>
</dbReference>
<evidence type="ECO:0000313" key="1">
    <source>
        <dbReference type="EMBL" id="SDZ51385.1"/>
    </source>
</evidence>
<sequence>MLVAIFSVATPSAAQAQGTYQLGAYYWQKGDVTSSAKDFTFNSTVQTTSTGDINVFVLRGTWGAADCNGTLGGPGHILIHIWTADGKYDRQWEAECSASNKKVEDVGRYTPGTKIYARLGHWGGVVPFTTWAGTTGDATLY</sequence>
<keyword evidence="2" id="KW-1185">Reference proteome</keyword>
<dbReference type="AlphaFoldDB" id="A0A1H3TP16"/>
<organism evidence="1 2">
    <name type="scientific">Saccharopolyspora shandongensis</name>
    <dbReference type="NCBI Taxonomy" id="418495"/>
    <lineage>
        <taxon>Bacteria</taxon>
        <taxon>Bacillati</taxon>
        <taxon>Actinomycetota</taxon>
        <taxon>Actinomycetes</taxon>
        <taxon>Pseudonocardiales</taxon>
        <taxon>Pseudonocardiaceae</taxon>
        <taxon>Saccharopolyspora</taxon>
    </lineage>
</organism>
<gene>
    <name evidence="1" type="ORF">SAMN05216215_108727</name>
</gene>
<dbReference type="RefSeq" id="WP_143061333.1">
    <property type="nucleotide sequence ID" value="NZ_FNOK01000087.1"/>
</dbReference>
<proteinExistence type="predicted"/>
<accession>A0A1H3TP16</accession>